<name>A0ABM5J748_DRORH</name>
<feature type="compositionally biased region" description="Basic and acidic residues" evidence="2">
    <location>
        <begin position="371"/>
        <end position="402"/>
    </location>
</feature>
<accession>A0ABM5J748</accession>
<organism evidence="3 4">
    <name type="scientific">Drosophila rhopaloa</name>
    <name type="common">Fruit fly</name>
    <dbReference type="NCBI Taxonomy" id="1041015"/>
    <lineage>
        <taxon>Eukaryota</taxon>
        <taxon>Metazoa</taxon>
        <taxon>Ecdysozoa</taxon>
        <taxon>Arthropoda</taxon>
        <taxon>Hexapoda</taxon>
        <taxon>Insecta</taxon>
        <taxon>Pterygota</taxon>
        <taxon>Neoptera</taxon>
        <taxon>Endopterygota</taxon>
        <taxon>Diptera</taxon>
        <taxon>Brachycera</taxon>
        <taxon>Muscomorpha</taxon>
        <taxon>Ephydroidea</taxon>
        <taxon>Drosophilidae</taxon>
        <taxon>Drosophila</taxon>
        <taxon>Sophophora</taxon>
    </lineage>
</organism>
<evidence type="ECO:0000256" key="2">
    <source>
        <dbReference type="SAM" id="MobiDB-lite"/>
    </source>
</evidence>
<keyword evidence="1" id="KW-0175">Coiled coil</keyword>
<sequence length="480" mass="55178">MDRLKFNNLVITNKKVIQKARAQTIAKLVQKLRKTKDVLAKNPDSEKEKIRLRKNSECLSQLKTLKCLDIVRQSLLQEGTNPNVVIANERSTPDELGIAMLRLNKLMHGLVDTFVETLKLGTEKEAKWREEILETSKRRVKIERTEERKRKRKELKEQKALTKNRLEWLEQNKVGGSEVEGAAAEDTSNLEVSQEDQQDISNSDSLEVSQADKHEILSPQTKPEKPQALAKEKKEPLTKKEKNLKKEKPIVTKDEQLKPEKTKKETVKTVQENQANSQHKQQQQEIKTKEPKPKPLERKPAKEQKPRPKPEQQLSIEEEEPKPDHNRPTHVVDPFFITESGQPYMSTAVVLSGDNDSEAEEEQRPPPVKRFRNEERRTNTGWERPERQQEFKAKKPTDDRHPSWLAKQLQKPIISDFKGKKITFGEDGQADRIITPSNNPPASTAAPSSTEGMHPSWVAKQKFKPKIAAFQGTKIKFDED</sequence>
<dbReference type="InterPro" id="IPR037393">
    <property type="entry name" value="Bud22/SRFB1"/>
</dbReference>
<feature type="region of interest" description="Disordered" evidence="2">
    <location>
        <begin position="429"/>
        <end position="455"/>
    </location>
</feature>
<feature type="compositionally biased region" description="Low complexity" evidence="2">
    <location>
        <begin position="435"/>
        <end position="450"/>
    </location>
</feature>
<feature type="compositionally biased region" description="Basic and acidic residues" evidence="2">
    <location>
        <begin position="210"/>
        <end position="267"/>
    </location>
</feature>
<proteinExistence type="predicted"/>
<dbReference type="PANTHER" id="PTHR23325:SF1">
    <property type="entry name" value="SERUM RESPONSE FACTOR-BINDING PROTEIN 1"/>
    <property type="match status" value="1"/>
</dbReference>
<evidence type="ECO:0000313" key="4">
    <source>
        <dbReference type="Proteomes" id="UP001652680"/>
    </source>
</evidence>
<keyword evidence="4" id="KW-1185">Reference proteome</keyword>
<evidence type="ECO:0000313" key="3">
    <source>
        <dbReference type="EnsemblMetazoa" id="XP_044314637.1"/>
    </source>
</evidence>
<protein>
    <recommendedName>
        <fullName evidence="5">Serum response factor-binding protein 1</fullName>
    </recommendedName>
</protein>
<dbReference type="Proteomes" id="UP001652680">
    <property type="component" value="Unassembled WGS sequence"/>
</dbReference>
<reference evidence="3" key="2">
    <citation type="submission" date="2025-05" db="UniProtKB">
        <authorList>
            <consortium name="EnsemblMetazoa"/>
        </authorList>
    </citation>
    <scope>IDENTIFICATION</scope>
</reference>
<dbReference type="GeneID" id="108042033"/>
<feature type="coiled-coil region" evidence="1">
    <location>
        <begin position="145"/>
        <end position="172"/>
    </location>
</feature>
<dbReference type="RefSeq" id="XP_044314637.1">
    <property type="nucleotide sequence ID" value="XM_044458702.1"/>
</dbReference>
<dbReference type="PANTHER" id="PTHR23325">
    <property type="entry name" value="SERUM RESPONSE FACTOR-BINDING"/>
    <property type="match status" value="1"/>
</dbReference>
<feature type="compositionally biased region" description="Basic and acidic residues" evidence="2">
    <location>
        <begin position="286"/>
        <end position="310"/>
    </location>
</feature>
<feature type="region of interest" description="Disordered" evidence="2">
    <location>
        <begin position="177"/>
        <end position="405"/>
    </location>
</feature>
<evidence type="ECO:0008006" key="5">
    <source>
        <dbReference type="Google" id="ProtNLM"/>
    </source>
</evidence>
<feature type="compositionally biased region" description="Low complexity" evidence="2">
    <location>
        <begin position="268"/>
        <end position="285"/>
    </location>
</feature>
<evidence type="ECO:0000256" key="1">
    <source>
        <dbReference type="SAM" id="Coils"/>
    </source>
</evidence>
<reference evidence="4" key="1">
    <citation type="journal article" date="2021" name="Elife">
        <title>Highly contiguous assemblies of 101 drosophilid genomes.</title>
        <authorList>
            <person name="Kim B.Y."/>
            <person name="Wang J.R."/>
            <person name="Miller D.E."/>
            <person name="Barmina O."/>
            <person name="Delaney E."/>
            <person name="Thompson A."/>
            <person name="Comeault A.A."/>
            <person name="Peede D."/>
            <person name="D'Agostino E.R."/>
            <person name="Pelaez J."/>
            <person name="Aguilar J.M."/>
            <person name="Haji D."/>
            <person name="Matsunaga T."/>
            <person name="Armstrong E.E."/>
            <person name="Zych M."/>
            <person name="Ogawa Y."/>
            <person name="Stamenkovic-Radak M."/>
            <person name="Jelic M."/>
            <person name="Veselinovic M.S."/>
            <person name="Tanaskovic M."/>
            <person name="Eric P."/>
            <person name="Gao J.J."/>
            <person name="Katoh T.K."/>
            <person name="Toda M.J."/>
            <person name="Watabe H."/>
            <person name="Watada M."/>
            <person name="Davis J.S."/>
            <person name="Moyle L.C."/>
            <person name="Manoli G."/>
            <person name="Bertolini E."/>
            <person name="Kostal V."/>
            <person name="Hawley R.S."/>
            <person name="Takahashi A."/>
            <person name="Jones C.D."/>
            <person name="Price D.K."/>
            <person name="Whiteman N."/>
            <person name="Kopp A."/>
            <person name="Matute D.R."/>
            <person name="Petrov D.A."/>
        </authorList>
    </citation>
    <scope>NUCLEOTIDE SEQUENCE [LARGE SCALE GENOMIC DNA]</scope>
</reference>
<feature type="compositionally biased region" description="Polar residues" evidence="2">
    <location>
        <begin position="199"/>
        <end position="208"/>
    </location>
</feature>
<dbReference type="EnsemblMetazoa" id="XM_044458702.1">
    <property type="protein sequence ID" value="XP_044314637.1"/>
    <property type="gene ID" value="LOC108042033"/>
</dbReference>